<evidence type="ECO:0000256" key="1">
    <source>
        <dbReference type="ARBA" id="ARBA00001974"/>
    </source>
</evidence>
<protein>
    <submittedName>
        <fullName evidence="10">CoB--CoM heterodisulfide reductase iron-sulfur subunit A</fullName>
        <ecNumber evidence="10">1.8.98.1</ecNumber>
    </submittedName>
</protein>
<evidence type="ECO:0000256" key="2">
    <source>
        <dbReference type="ARBA" id="ARBA00006561"/>
    </source>
</evidence>
<evidence type="ECO:0000313" key="10">
    <source>
        <dbReference type="EMBL" id="EMS81428.1"/>
    </source>
</evidence>
<dbReference type="OrthoDB" id="9766627at2"/>
<proteinExistence type="inferred from homology"/>
<feature type="domain" description="4Fe-4S ferredoxin-type" evidence="9">
    <location>
        <begin position="941"/>
        <end position="970"/>
    </location>
</feature>
<gene>
    <name evidence="10" type="primary">hdrA5</name>
    <name evidence="10" type="ORF">Dpo_1c05690</name>
</gene>
<dbReference type="SUPFAM" id="SSF54862">
    <property type="entry name" value="4Fe-4S ferredoxins"/>
    <property type="match status" value="1"/>
</dbReference>
<evidence type="ECO:0000256" key="7">
    <source>
        <dbReference type="ARBA" id="ARBA00023004"/>
    </source>
</evidence>
<dbReference type="AlphaFoldDB" id="S0G255"/>
<dbReference type="Gene3D" id="3.30.70.20">
    <property type="match status" value="2"/>
</dbReference>
<name>S0G255_9BACT</name>
<keyword evidence="3" id="KW-0004">4Fe-4S</keyword>
<keyword evidence="4" id="KW-0479">Metal-binding</keyword>
<dbReference type="InterPro" id="IPR017896">
    <property type="entry name" value="4Fe4S_Fe-S-bd"/>
</dbReference>
<feature type="domain" description="4Fe-4S ferredoxin-type" evidence="9">
    <location>
        <begin position="154"/>
        <end position="188"/>
    </location>
</feature>
<comment type="caution">
    <text evidence="10">The sequence shown here is derived from an EMBL/GenBank/DDBJ whole genome shotgun (WGS) entry which is preliminary data.</text>
</comment>
<evidence type="ECO:0000256" key="5">
    <source>
        <dbReference type="ARBA" id="ARBA00022827"/>
    </source>
</evidence>
<keyword evidence="8" id="KW-0411">Iron-sulfur</keyword>
<dbReference type="InterPro" id="IPR036188">
    <property type="entry name" value="FAD/NAD-bd_sf"/>
</dbReference>
<dbReference type="SUPFAM" id="SSF51905">
    <property type="entry name" value="FAD/NAD(P)-binding domain"/>
    <property type="match status" value="2"/>
</dbReference>
<evidence type="ECO:0000259" key="9">
    <source>
        <dbReference type="PROSITE" id="PS51379"/>
    </source>
</evidence>
<evidence type="ECO:0000313" key="11">
    <source>
        <dbReference type="Proteomes" id="UP000014216"/>
    </source>
</evidence>
<dbReference type="PROSITE" id="PS00198">
    <property type="entry name" value="4FE4S_FER_1"/>
    <property type="match status" value="2"/>
</dbReference>
<keyword evidence="6 10" id="KW-0560">Oxidoreductase</keyword>
<dbReference type="Gene3D" id="3.40.50.720">
    <property type="entry name" value="NAD(P)-binding Rossmann-like Domain"/>
    <property type="match status" value="1"/>
</dbReference>
<organism evidence="10 11">
    <name type="scientific">Desulfotignum phosphitoxidans DSM 13687</name>
    <dbReference type="NCBI Taxonomy" id="1286635"/>
    <lineage>
        <taxon>Bacteria</taxon>
        <taxon>Pseudomonadati</taxon>
        <taxon>Thermodesulfobacteriota</taxon>
        <taxon>Desulfobacteria</taxon>
        <taxon>Desulfobacterales</taxon>
        <taxon>Desulfobacteraceae</taxon>
        <taxon>Desulfotignum</taxon>
    </lineage>
</organism>
<dbReference type="GO" id="GO:0046872">
    <property type="term" value="F:metal ion binding"/>
    <property type="evidence" value="ECO:0007669"/>
    <property type="project" value="UniProtKB-KW"/>
</dbReference>
<dbReference type="Pfam" id="PF12831">
    <property type="entry name" value="FAD_oxidored"/>
    <property type="match status" value="2"/>
</dbReference>
<accession>S0G255</accession>
<dbReference type="PROSITE" id="PS51379">
    <property type="entry name" value="4FE4S_FER_2"/>
    <property type="match status" value="4"/>
</dbReference>
<sequence length="1017" mass="109655">MGTPILNTSDSPVGAVLVAGGGIAGIQAALDLADSGFFVYLVEQGPAIGGVMAQLDKTFPTNDCSMCIMSPKLVEVGRHINIELVTLATIQDIQGQKGNFSVEIFQKARYVDLDKCVGCGACAEKCPKKVADVYNQGLDKRKAVYVPYAQAVPLKYVIDPVHCIKLTKDRCGICEKVCPAGAVNFQDTDKTLTLQVGAVILAPGFEAYHPGDSPIYGWHQLKDVVTSLEFERMLSASGPKKGHVTRLSDGAEPRHIAWLQCVGSRDINRCDNAHCSSVCCMYAIKQAIIAKEHDPSLACTIFYMDMRTHGKGFEACFNEARDKHGIRFVRCRVHSVYQAPDKPCPTLDYFDDEAGAAAQTDADLVVLSVGMQIDAETRAFAQKIGIDLTASGFCNTHSFSPTTTSRDGIYVCGAFQGPKDIPQSVIEAGSAALCAGTAVSKSRGTLVKTVEKVPERDVTGEVPRIGVFVCHCGINISGVVDVGAVRDFAAALPFVAFADDNLYSCSQDAQEIITGIIRDKGLNRVVVAACSPRTHEPLFQETLAQAGLNKYLFEMVNIRNHNSWVHKDDPEAATKKAMESVAMAVAKVALFTPLKEESLSVDKDLLVVGGGISGMSAALSMADQGFDVTLVEKQHCLGGQANRILQTATGADVQTGLEALQRRVLDHDRIRTHLESTLAGVNGFVGNFESRITGPAGDITVRHGAVVIATGAKEFQPDEYLYNKSPRVITGLSLDEKIMQNDDLVTTAKTAVFIQCVGSREPDRPYCSRICCTHSIASALHLKEMNPQMDVYILYRDIRTYGEKERLYQEAREKGVVFIRYSVDNKPDVTREKDGLTVTVMDHVLRQPVRIPADLVVLASAVVSRKEDALAKLFKVPMDSDGFFAEAHVKLAPSNFAVDGVFLCGLAHYPKPIDESIAQAQAAAAGVSRLFAKHEIKTLGNTAQVNTAVCSGCGVCVAVCPYSAPEMIPDGRDAGKARVNPVLCKGCGLCTASCRSGAVELMGYKEQQIMAMIDHAF</sequence>
<evidence type="ECO:0000256" key="4">
    <source>
        <dbReference type="ARBA" id="ARBA00022723"/>
    </source>
</evidence>
<dbReference type="EMBL" id="APJX01000001">
    <property type="protein sequence ID" value="EMS81428.1"/>
    <property type="molecule type" value="Genomic_DNA"/>
</dbReference>
<keyword evidence="7" id="KW-0408">Iron</keyword>
<comment type="cofactor">
    <cofactor evidence="1">
        <name>FAD</name>
        <dbReference type="ChEBI" id="CHEBI:57692"/>
    </cofactor>
</comment>
<dbReference type="InterPro" id="IPR017900">
    <property type="entry name" value="4Fe4S_Fe_S_CS"/>
</dbReference>
<dbReference type="Pfam" id="PF12838">
    <property type="entry name" value="Fer4_7"/>
    <property type="match status" value="2"/>
</dbReference>
<feature type="domain" description="4Fe-4S ferredoxin-type" evidence="9">
    <location>
        <begin position="975"/>
        <end position="1004"/>
    </location>
</feature>
<reference evidence="10 11" key="1">
    <citation type="journal article" date="2013" name="Genome Announc.">
        <title>Draft Genome Sequence of Desulfotignum phosphitoxidans DSM 13687 Strain FiPS-3.</title>
        <authorList>
            <person name="Poehlein A."/>
            <person name="Daniel R."/>
            <person name="Simeonova D.D."/>
        </authorList>
    </citation>
    <scope>NUCLEOTIDE SEQUENCE [LARGE SCALE GENOMIC DNA]</scope>
    <source>
        <strain evidence="10 11">DSM 13687</strain>
    </source>
</reference>
<dbReference type="RefSeq" id="WP_006964152.1">
    <property type="nucleotide sequence ID" value="NZ_APJX01000001.1"/>
</dbReference>
<dbReference type="PANTHER" id="PTHR43498:SF1">
    <property type="entry name" value="COB--COM HETERODISULFIDE REDUCTASE IRON-SULFUR SUBUNIT A"/>
    <property type="match status" value="1"/>
</dbReference>
<feature type="domain" description="4Fe-4S ferredoxin-type" evidence="9">
    <location>
        <begin position="107"/>
        <end position="136"/>
    </location>
</feature>
<keyword evidence="5" id="KW-0274">FAD</keyword>
<dbReference type="PATRIC" id="fig|1286635.3.peg.603"/>
<dbReference type="GO" id="GO:0051912">
    <property type="term" value="F:CoB--CoM heterodisulfide reductase activity"/>
    <property type="evidence" value="ECO:0007669"/>
    <property type="project" value="UniProtKB-EC"/>
</dbReference>
<keyword evidence="11" id="KW-1185">Reference proteome</keyword>
<dbReference type="InterPro" id="IPR039650">
    <property type="entry name" value="HdrA-like"/>
</dbReference>
<comment type="similarity">
    <text evidence="2">Belongs to the HdrA family.</text>
</comment>
<dbReference type="PANTHER" id="PTHR43498">
    <property type="entry name" value="FERREDOXIN:COB-COM HETERODISULFIDE REDUCTASE SUBUNIT A"/>
    <property type="match status" value="1"/>
</dbReference>
<evidence type="ECO:0000256" key="6">
    <source>
        <dbReference type="ARBA" id="ARBA00023002"/>
    </source>
</evidence>
<dbReference type="Proteomes" id="UP000014216">
    <property type="component" value="Unassembled WGS sequence"/>
</dbReference>
<keyword evidence="5" id="KW-0285">Flavoprotein</keyword>
<dbReference type="GO" id="GO:0051539">
    <property type="term" value="F:4 iron, 4 sulfur cluster binding"/>
    <property type="evidence" value="ECO:0007669"/>
    <property type="project" value="UniProtKB-KW"/>
</dbReference>
<evidence type="ECO:0000256" key="8">
    <source>
        <dbReference type="ARBA" id="ARBA00023014"/>
    </source>
</evidence>
<dbReference type="EC" id="1.8.98.1" evidence="10"/>
<dbReference type="Gene3D" id="3.50.50.60">
    <property type="entry name" value="FAD/NAD(P)-binding domain"/>
    <property type="match status" value="1"/>
</dbReference>
<evidence type="ECO:0000256" key="3">
    <source>
        <dbReference type="ARBA" id="ARBA00022485"/>
    </source>
</evidence>